<accession>L1MAF2</accession>
<dbReference type="EMBL" id="AMEM01000039">
    <property type="protein sequence ID" value="EKX88197.1"/>
    <property type="molecule type" value="Genomic_DNA"/>
</dbReference>
<dbReference type="InterPro" id="IPR000073">
    <property type="entry name" value="AB_hydrolase_1"/>
</dbReference>
<dbReference type="InterPro" id="IPR029058">
    <property type="entry name" value="AB_hydrolase_fold"/>
</dbReference>
<dbReference type="InterPro" id="IPR051411">
    <property type="entry name" value="Polyketide_trans_af380"/>
</dbReference>
<keyword evidence="3" id="KW-1185">Reference proteome</keyword>
<dbReference type="RefSeq" id="WP_006062123.1">
    <property type="nucleotide sequence ID" value="NZ_KB290823.1"/>
</dbReference>
<reference evidence="2 3" key="1">
    <citation type="submission" date="2012-05" db="EMBL/GenBank/DDBJ databases">
        <authorList>
            <person name="Weinstock G."/>
            <person name="Sodergren E."/>
            <person name="Lobos E.A."/>
            <person name="Fulton L."/>
            <person name="Fulton R."/>
            <person name="Courtney L."/>
            <person name="Fronick C."/>
            <person name="O'Laughlin M."/>
            <person name="Godfrey J."/>
            <person name="Wilson R.M."/>
            <person name="Miner T."/>
            <person name="Farmer C."/>
            <person name="Delehaunty K."/>
            <person name="Cordes M."/>
            <person name="Minx P."/>
            <person name="Tomlinson C."/>
            <person name="Chen J."/>
            <person name="Wollam A."/>
            <person name="Pepin K.H."/>
            <person name="Bhonagiri V."/>
            <person name="Zhang X."/>
            <person name="Suruliraj S."/>
            <person name="Warren W."/>
            <person name="Mitreva M."/>
            <person name="Mardis E.R."/>
            <person name="Wilson R.K."/>
        </authorList>
    </citation>
    <scope>NUCLEOTIDE SEQUENCE [LARGE SCALE GENOMIC DNA]</scope>
    <source>
        <strain evidence="2 3">F0235</strain>
    </source>
</reference>
<protein>
    <recommendedName>
        <fullName evidence="1">AB hydrolase-1 domain-containing protein</fullName>
    </recommendedName>
</protein>
<evidence type="ECO:0000259" key="1">
    <source>
        <dbReference type="Pfam" id="PF12697"/>
    </source>
</evidence>
<proteinExistence type="predicted"/>
<dbReference type="HOGENOM" id="CLU_048587_4_0_11"/>
<dbReference type="Proteomes" id="UP000010445">
    <property type="component" value="Unassembled WGS sequence"/>
</dbReference>
<evidence type="ECO:0000313" key="3">
    <source>
        <dbReference type="Proteomes" id="UP000010445"/>
    </source>
</evidence>
<name>L1MAF2_9CORY</name>
<comment type="caution">
    <text evidence="2">The sequence shown here is derived from an EMBL/GenBank/DDBJ whole genome shotgun (WGS) entry which is preliminary data.</text>
</comment>
<dbReference type="STRING" id="1035195.HMPREF9997_02312"/>
<dbReference type="SUPFAM" id="SSF53474">
    <property type="entry name" value="alpha/beta-Hydrolases"/>
    <property type="match status" value="1"/>
</dbReference>
<organism evidence="2 3">
    <name type="scientific">Corynebacterium durum F0235</name>
    <dbReference type="NCBI Taxonomy" id="1035195"/>
    <lineage>
        <taxon>Bacteria</taxon>
        <taxon>Bacillati</taxon>
        <taxon>Actinomycetota</taxon>
        <taxon>Actinomycetes</taxon>
        <taxon>Mycobacteriales</taxon>
        <taxon>Corynebacteriaceae</taxon>
        <taxon>Corynebacterium</taxon>
    </lineage>
</organism>
<dbReference type="AlphaFoldDB" id="L1MAF2"/>
<dbReference type="Gene3D" id="3.40.50.1820">
    <property type="entry name" value="alpha/beta hydrolase"/>
    <property type="match status" value="1"/>
</dbReference>
<dbReference type="OrthoDB" id="5902829at2"/>
<feature type="domain" description="AB hydrolase-1" evidence="1">
    <location>
        <begin position="35"/>
        <end position="280"/>
    </location>
</feature>
<sequence>MTQPFTSTRVRFQSEGDRLVGNLHTPVHHDSDSIIVVTGSWTTVKEQQAEFYARLLAAEGFATLTFDFRGFGQSEGAPRSWENPEIKISDIHAAITYAVEQLGAARIGALGICASSGYQAVNAALDSRVNSLAMIAPWLHNMQLVAPYYGGEAGVQERIAASRAAHARYQETGEVDYIPAISTTDPAAAMYGPYDYYLDPQRGDIPEWDKRIATMSWEPWLTFNPLISAPQITIPVHMIHSPDAAVPDGAQQFYDHLPGPKKLRWIEGTQLDFYDQPTQVSHALRTTADHFRNTL</sequence>
<dbReference type="PATRIC" id="fig|1035195.3.peg.2067"/>
<dbReference type="eggNOG" id="COG1073">
    <property type="taxonomic scope" value="Bacteria"/>
</dbReference>
<dbReference type="Gene3D" id="1.10.10.800">
    <property type="match status" value="1"/>
</dbReference>
<dbReference type="Pfam" id="PF12697">
    <property type="entry name" value="Abhydrolase_6"/>
    <property type="match status" value="1"/>
</dbReference>
<dbReference type="PANTHER" id="PTHR47751:SF1">
    <property type="entry name" value="SUPERFAMILY HYDROLASE, PUTATIVE (AFU_ORTHOLOGUE AFUA_2G16580)-RELATED"/>
    <property type="match status" value="1"/>
</dbReference>
<dbReference type="PANTHER" id="PTHR47751">
    <property type="entry name" value="SUPERFAMILY HYDROLASE, PUTATIVE (AFU_ORTHOLOGUE AFUA_2G16580)-RELATED"/>
    <property type="match status" value="1"/>
</dbReference>
<dbReference type="GO" id="GO:0003824">
    <property type="term" value="F:catalytic activity"/>
    <property type="evidence" value="ECO:0007669"/>
    <property type="project" value="UniProtKB-ARBA"/>
</dbReference>
<gene>
    <name evidence="2" type="ORF">HMPREF9997_02312</name>
</gene>
<evidence type="ECO:0000313" key="2">
    <source>
        <dbReference type="EMBL" id="EKX88197.1"/>
    </source>
</evidence>